<dbReference type="InterPro" id="IPR038592">
    <property type="entry name" value="CheD-like_sf"/>
</dbReference>
<gene>
    <name evidence="3" type="primary">cheD</name>
    <name evidence="4" type="ORF">AArcSt2_03510</name>
</gene>
<accession>A0AAE3FW00</accession>
<evidence type="ECO:0000256" key="2">
    <source>
        <dbReference type="ARBA" id="ARBA00022801"/>
    </source>
</evidence>
<comment type="similarity">
    <text evidence="3">Belongs to the CheD family.</text>
</comment>
<dbReference type="PANTHER" id="PTHR35147">
    <property type="entry name" value="CHEMORECEPTOR GLUTAMINE DEAMIDASE CHED-RELATED"/>
    <property type="match status" value="1"/>
</dbReference>
<dbReference type="PANTHER" id="PTHR35147:SF1">
    <property type="entry name" value="CHEMORECEPTOR GLUTAMINE DEAMIDASE CHED-RELATED"/>
    <property type="match status" value="1"/>
</dbReference>
<keyword evidence="1 3" id="KW-0145">Chemotaxis</keyword>
<dbReference type="SUPFAM" id="SSF64438">
    <property type="entry name" value="CNF1/YfiH-like putative cysteine hydrolases"/>
    <property type="match status" value="1"/>
</dbReference>
<proteinExistence type="inferred from homology"/>
<evidence type="ECO:0000313" key="4">
    <source>
        <dbReference type="EMBL" id="MCL9816003.1"/>
    </source>
</evidence>
<evidence type="ECO:0000256" key="1">
    <source>
        <dbReference type="ARBA" id="ARBA00022500"/>
    </source>
</evidence>
<dbReference type="RefSeq" id="WP_250582928.1">
    <property type="nucleotide sequence ID" value="NZ_JAKRVX010000001.1"/>
</dbReference>
<dbReference type="AlphaFoldDB" id="A0AAE3FW00"/>
<dbReference type="CDD" id="cd16352">
    <property type="entry name" value="CheD"/>
    <property type="match status" value="1"/>
</dbReference>
<organism evidence="4 5">
    <name type="scientific">Natronocalculus amylovorans</name>
    <dbReference type="NCBI Taxonomy" id="2917812"/>
    <lineage>
        <taxon>Archaea</taxon>
        <taxon>Methanobacteriati</taxon>
        <taxon>Methanobacteriota</taxon>
        <taxon>Stenosarchaea group</taxon>
        <taxon>Halobacteria</taxon>
        <taxon>Halobacteriales</taxon>
        <taxon>Haloferacaceae</taxon>
        <taxon>Natronocalculus</taxon>
    </lineage>
</organism>
<reference evidence="4" key="1">
    <citation type="journal article" date="2022" name="Syst. Appl. Microbiol.">
        <title>Natronocalculus amylovorans gen. nov., sp. nov., and Natranaeroarchaeum aerophilus sp. nov., dominant culturable amylolytic natronoarchaea from hypersaline soda lakes in southwestern Siberia.</title>
        <authorList>
            <person name="Sorokin D.Y."/>
            <person name="Elcheninov A.G."/>
            <person name="Khizhniak T.V."/>
            <person name="Koenen M."/>
            <person name="Bale N.J."/>
            <person name="Damste J.S.S."/>
            <person name="Kublanov I.V."/>
        </authorList>
    </citation>
    <scope>NUCLEOTIDE SEQUENCE</scope>
    <source>
        <strain evidence="4">AArc-St2</strain>
    </source>
</reference>
<dbReference type="InterPro" id="IPR005659">
    <property type="entry name" value="Chemorcpt_Glu_NH3ase_CheD"/>
</dbReference>
<dbReference type="GO" id="GO:0050568">
    <property type="term" value="F:protein-glutamine glutaminase activity"/>
    <property type="evidence" value="ECO:0007669"/>
    <property type="project" value="UniProtKB-UniRule"/>
</dbReference>
<dbReference type="Proteomes" id="UP001203207">
    <property type="component" value="Unassembled WGS sequence"/>
</dbReference>
<dbReference type="Pfam" id="PF03975">
    <property type="entry name" value="CheD"/>
    <property type="match status" value="1"/>
</dbReference>
<comment type="caution">
    <text evidence="4">The sequence shown here is derived from an EMBL/GenBank/DDBJ whole genome shotgun (WGS) entry which is preliminary data.</text>
</comment>
<dbReference type="EC" id="3.5.1.44" evidence="3"/>
<evidence type="ECO:0000256" key="3">
    <source>
        <dbReference type="HAMAP-Rule" id="MF_01440"/>
    </source>
</evidence>
<reference evidence="4" key="2">
    <citation type="submission" date="2022-02" db="EMBL/GenBank/DDBJ databases">
        <authorList>
            <person name="Elcheninov A.G."/>
            <person name="Sorokin D.Y."/>
            <person name="Kublanov I.V."/>
        </authorList>
    </citation>
    <scope>NUCLEOTIDE SEQUENCE</scope>
    <source>
        <strain evidence="4">AArc-St2</strain>
    </source>
</reference>
<keyword evidence="2 3" id="KW-0378">Hydrolase</keyword>
<sequence>MTVTLTSPDGAAVDREKVGIADLAVVTDDTQLVTSGLGSCIGIALYDPEAGVSGLLHAMLPTADDGRSTAPEKYVDTGLEQLISAMQTAGAQPQRLHSWIAGGSQMLEFSGGKNSIGARNIRVATQQLSARSIPIEGADTGGSSGRSLIFNPKIPGLIVRTAKDGKKTL</sequence>
<comment type="function">
    <text evidence="3">Probably deamidates glutamine residues to glutamate on methyl-accepting chemotaxis receptors (MCPs), playing an important role in chemotaxis.</text>
</comment>
<comment type="catalytic activity">
    <reaction evidence="3">
        <text>L-glutaminyl-[protein] + H2O = L-glutamyl-[protein] + NH4(+)</text>
        <dbReference type="Rhea" id="RHEA:16441"/>
        <dbReference type="Rhea" id="RHEA-COMP:10207"/>
        <dbReference type="Rhea" id="RHEA-COMP:10208"/>
        <dbReference type="ChEBI" id="CHEBI:15377"/>
        <dbReference type="ChEBI" id="CHEBI:28938"/>
        <dbReference type="ChEBI" id="CHEBI:29973"/>
        <dbReference type="ChEBI" id="CHEBI:30011"/>
        <dbReference type="EC" id="3.5.1.44"/>
    </reaction>
</comment>
<protein>
    <recommendedName>
        <fullName evidence="3">Probable chemoreceptor glutamine deamidase CheD</fullName>
        <ecNumber evidence="3">3.5.1.44</ecNumber>
    </recommendedName>
</protein>
<dbReference type="HAMAP" id="MF_01440">
    <property type="entry name" value="CheD"/>
    <property type="match status" value="1"/>
</dbReference>
<dbReference type="Gene3D" id="3.30.1330.200">
    <property type="match status" value="1"/>
</dbReference>
<dbReference type="InterPro" id="IPR011324">
    <property type="entry name" value="Cytotoxic_necrot_fac-like_cat"/>
</dbReference>
<keyword evidence="5" id="KW-1185">Reference proteome</keyword>
<evidence type="ECO:0000313" key="5">
    <source>
        <dbReference type="Proteomes" id="UP001203207"/>
    </source>
</evidence>
<dbReference type="EMBL" id="JAKRVX010000001">
    <property type="protein sequence ID" value="MCL9816003.1"/>
    <property type="molecule type" value="Genomic_DNA"/>
</dbReference>
<dbReference type="GO" id="GO:0006935">
    <property type="term" value="P:chemotaxis"/>
    <property type="evidence" value="ECO:0007669"/>
    <property type="project" value="UniProtKB-UniRule"/>
</dbReference>
<name>A0AAE3FW00_9EURY</name>